<keyword evidence="2" id="KW-0808">Transferase</keyword>
<evidence type="ECO:0008006" key="5">
    <source>
        <dbReference type="Google" id="ProtNLM"/>
    </source>
</evidence>
<gene>
    <name evidence="3" type="ORF">APS56_05290</name>
</gene>
<dbReference type="InterPro" id="IPR002516">
    <property type="entry name" value="Glyco_trans_11"/>
</dbReference>
<proteinExistence type="predicted"/>
<dbReference type="CDD" id="cd11301">
    <property type="entry name" value="Fut1_Fut2_like"/>
    <property type="match status" value="1"/>
</dbReference>
<keyword evidence="4" id="KW-1185">Reference proteome</keyword>
<evidence type="ECO:0000313" key="3">
    <source>
        <dbReference type="EMBL" id="ALJ04587.1"/>
    </source>
</evidence>
<dbReference type="GO" id="GO:0016020">
    <property type="term" value="C:membrane"/>
    <property type="evidence" value="ECO:0007669"/>
    <property type="project" value="InterPro"/>
</dbReference>
<dbReference type="KEGG" id="ahz:APS56_05290"/>
<dbReference type="RefSeq" id="WP_054725623.1">
    <property type="nucleotide sequence ID" value="NZ_CP012898.1"/>
</dbReference>
<dbReference type="Proteomes" id="UP000057981">
    <property type="component" value="Chromosome"/>
</dbReference>
<evidence type="ECO:0000256" key="2">
    <source>
        <dbReference type="ARBA" id="ARBA00022679"/>
    </source>
</evidence>
<evidence type="ECO:0000256" key="1">
    <source>
        <dbReference type="ARBA" id="ARBA00022676"/>
    </source>
</evidence>
<dbReference type="STRING" id="1736674.APS56_05290"/>
<dbReference type="Pfam" id="PF01531">
    <property type="entry name" value="Glyco_transf_11"/>
    <property type="match status" value="1"/>
</dbReference>
<dbReference type="GO" id="GO:0005975">
    <property type="term" value="P:carbohydrate metabolic process"/>
    <property type="evidence" value="ECO:0007669"/>
    <property type="project" value="InterPro"/>
</dbReference>
<organism evidence="3 4">
    <name type="scientific">Pseudalgibacter alginicilyticus</name>
    <dbReference type="NCBI Taxonomy" id="1736674"/>
    <lineage>
        <taxon>Bacteria</taxon>
        <taxon>Pseudomonadati</taxon>
        <taxon>Bacteroidota</taxon>
        <taxon>Flavobacteriia</taxon>
        <taxon>Flavobacteriales</taxon>
        <taxon>Flavobacteriaceae</taxon>
        <taxon>Pseudalgibacter</taxon>
    </lineage>
</organism>
<protein>
    <recommendedName>
        <fullName evidence="5">Alpha-1,2-fucosyltransferase</fullName>
    </recommendedName>
</protein>
<sequence length="301" mass="36270">MLVFSRLGKKGNFGNHLFQIASTIGIAIKNAHGFAFPRWEYAKYFIYDFPLYDEKLKYHLIKENTYHFSNIELKEGNYDLNGWFQSEKYFNVDAVKMCFKFRPEIINQVKIKYKKALSKKYILISVRRGDFVNNPYYFQLDYKYYFLAITRNFNDWQNRTLIFTSDDIEYCKKHFQFLPNAIFIEKSNVIEQLALGSLCHDFVISNSTFSWWMAWLGENKESKVLRPIKNFRGKFGTINNDKDYFPERWLAFNSKSERIELKYYKLIVKGEFLKAIENVSYYYRFSVKEVKRFIKKIIGRK</sequence>
<dbReference type="AlphaFoldDB" id="A0A0P0CF07"/>
<dbReference type="PANTHER" id="PTHR11927">
    <property type="entry name" value="GALACTOSIDE 2-L-FUCOSYLTRANSFERASE"/>
    <property type="match status" value="1"/>
</dbReference>
<keyword evidence="1" id="KW-0328">Glycosyltransferase</keyword>
<dbReference type="EMBL" id="CP012898">
    <property type="protein sequence ID" value="ALJ04587.1"/>
    <property type="molecule type" value="Genomic_DNA"/>
</dbReference>
<accession>A0A0P0CF07</accession>
<dbReference type="GO" id="GO:0008107">
    <property type="term" value="F:galactoside 2-alpha-L-fucosyltransferase activity"/>
    <property type="evidence" value="ECO:0007669"/>
    <property type="project" value="InterPro"/>
</dbReference>
<dbReference type="OrthoDB" id="9794601at2"/>
<evidence type="ECO:0000313" key="4">
    <source>
        <dbReference type="Proteomes" id="UP000057981"/>
    </source>
</evidence>
<reference evidence="3 4" key="1">
    <citation type="submission" date="2015-10" db="EMBL/GenBank/DDBJ databases">
        <authorList>
            <person name="Gilbert D.G."/>
        </authorList>
    </citation>
    <scope>NUCLEOTIDE SEQUENCE [LARGE SCALE GENOMIC DNA]</scope>
    <source>
        <strain evidence="4">HZ-22</strain>
    </source>
</reference>
<name>A0A0P0CF07_9FLAO</name>
<dbReference type="PANTHER" id="PTHR11927:SF9">
    <property type="entry name" value="L-FUCOSYLTRANSFERASE"/>
    <property type="match status" value="1"/>
</dbReference>